<name>A0A1I1RGC0_9CLOT</name>
<feature type="transmembrane region" description="Helical" evidence="7">
    <location>
        <begin position="276"/>
        <end position="294"/>
    </location>
</feature>
<dbReference type="InterPro" id="IPR035952">
    <property type="entry name" value="Rhomboid-like_sf"/>
</dbReference>
<dbReference type="PANTHER" id="PTHR43731:SF14">
    <property type="entry name" value="PRESENILIN-ASSOCIATED RHOMBOID-LIKE PROTEIN, MITOCHONDRIAL"/>
    <property type="match status" value="1"/>
</dbReference>
<dbReference type="InterPro" id="IPR050925">
    <property type="entry name" value="Rhomboid_protease_S54"/>
</dbReference>
<evidence type="ECO:0000256" key="7">
    <source>
        <dbReference type="SAM" id="Phobius"/>
    </source>
</evidence>
<keyword evidence="6 7" id="KW-0472">Membrane</keyword>
<dbReference type="RefSeq" id="WP_090094001.1">
    <property type="nucleotide sequence ID" value="NZ_FOMG01000033.1"/>
</dbReference>
<feature type="transmembrane region" description="Helical" evidence="7">
    <location>
        <begin position="137"/>
        <end position="156"/>
    </location>
</feature>
<dbReference type="GO" id="GO:0006508">
    <property type="term" value="P:proteolysis"/>
    <property type="evidence" value="ECO:0007669"/>
    <property type="project" value="UniProtKB-KW"/>
</dbReference>
<feature type="transmembrane region" description="Helical" evidence="7">
    <location>
        <begin position="184"/>
        <end position="210"/>
    </location>
</feature>
<dbReference type="STRING" id="119641.SAMN05421842_13324"/>
<dbReference type="GO" id="GO:0004252">
    <property type="term" value="F:serine-type endopeptidase activity"/>
    <property type="evidence" value="ECO:0007669"/>
    <property type="project" value="InterPro"/>
</dbReference>
<reference evidence="9 10" key="1">
    <citation type="submission" date="2016-10" db="EMBL/GenBank/DDBJ databases">
        <authorList>
            <person name="de Groot N.N."/>
        </authorList>
    </citation>
    <scope>NUCLEOTIDE SEQUENCE [LARGE SCALE GENOMIC DNA]</scope>
    <source>
        <strain evidence="9 10">DSM 12992</strain>
    </source>
</reference>
<comment type="similarity">
    <text evidence="2">Belongs to the peptidase S54 family.</text>
</comment>
<keyword evidence="3 7" id="KW-0812">Transmembrane</keyword>
<dbReference type="Proteomes" id="UP000199263">
    <property type="component" value="Unassembled WGS sequence"/>
</dbReference>
<dbReference type="Gene3D" id="1.20.1540.10">
    <property type="entry name" value="Rhomboid-like"/>
    <property type="match status" value="1"/>
</dbReference>
<dbReference type="OrthoDB" id="9813074at2"/>
<evidence type="ECO:0000256" key="1">
    <source>
        <dbReference type="ARBA" id="ARBA00004141"/>
    </source>
</evidence>
<feature type="domain" description="Peptidase S54 rhomboid" evidence="8">
    <location>
        <begin position="182"/>
        <end position="317"/>
    </location>
</feature>
<evidence type="ECO:0000256" key="4">
    <source>
        <dbReference type="ARBA" id="ARBA00022801"/>
    </source>
</evidence>
<feature type="transmembrane region" description="Helical" evidence="7">
    <location>
        <begin position="222"/>
        <end position="240"/>
    </location>
</feature>
<dbReference type="EMBL" id="FOMG01000033">
    <property type="protein sequence ID" value="SFD33341.1"/>
    <property type="molecule type" value="Genomic_DNA"/>
</dbReference>
<dbReference type="InterPro" id="IPR022764">
    <property type="entry name" value="Peptidase_S54_rhomboid_dom"/>
</dbReference>
<evidence type="ECO:0000313" key="9">
    <source>
        <dbReference type="EMBL" id="SFD33341.1"/>
    </source>
</evidence>
<feature type="transmembrane region" description="Helical" evidence="7">
    <location>
        <begin position="246"/>
        <end position="264"/>
    </location>
</feature>
<evidence type="ECO:0000256" key="6">
    <source>
        <dbReference type="ARBA" id="ARBA00023136"/>
    </source>
</evidence>
<dbReference type="GO" id="GO:0016020">
    <property type="term" value="C:membrane"/>
    <property type="evidence" value="ECO:0007669"/>
    <property type="project" value="UniProtKB-SubCell"/>
</dbReference>
<proteinExistence type="inferred from homology"/>
<accession>A0A1I1RGC0</accession>
<sequence>MKDLEKNLYKYLIDKENFYMKQYFSNFHKEEYFIGIKELKDGIYCVLVTREEDEEINLQEALEYVKTLKKPFLFNLVVLSNGEYIGNNYSYVNKIVINEKDYSEILCDDLCTPLKNIINKVNNKKQFKADKFKKNKLSTLILIVINIIIFIITAILSKNIFSIDINVLIKFGAKYNEFIYQGEIWRLLTCAFLHGGIVHIAFNMYALYILGPQVEKIYGIKSYLTIYFIACITSSLLGLLINKYTISVGASGGIFGLLGAILVFGIRERHKIEKGYISNLIGLIVFNLMIGLRVANIDNLGHIGGFIGGVISSYLILIICKGKIFNN</sequence>
<dbReference type="AlphaFoldDB" id="A0A1I1RGC0"/>
<evidence type="ECO:0000313" key="10">
    <source>
        <dbReference type="Proteomes" id="UP000199263"/>
    </source>
</evidence>
<keyword evidence="4" id="KW-0378">Hydrolase</keyword>
<feature type="transmembrane region" description="Helical" evidence="7">
    <location>
        <begin position="300"/>
        <end position="320"/>
    </location>
</feature>
<keyword evidence="9" id="KW-0645">Protease</keyword>
<evidence type="ECO:0000256" key="5">
    <source>
        <dbReference type="ARBA" id="ARBA00022989"/>
    </source>
</evidence>
<evidence type="ECO:0000256" key="3">
    <source>
        <dbReference type="ARBA" id="ARBA00022692"/>
    </source>
</evidence>
<evidence type="ECO:0000256" key="2">
    <source>
        <dbReference type="ARBA" id="ARBA00009045"/>
    </source>
</evidence>
<dbReference type="Pfam" id="PF01694">
    <property type="entry name" value="Rhomboid"/>
    <property type="match status" value="1"/>
</dbReference>
<dbReference type="PANTHER" id="PTHR43731">
    <property type="entry name" value="RHOMBOID PROTEASE"/>
    <property type="match status" value="1"/>
</dbReference>
<gene>
    <name evidence="9" type="ORF">SAMN05421842_13324</name>
</gene>
<dbReference type="SUPFAM" id="SSF144091">
    <property type="entry name" value="Rhomboid-like"/>
    <property type="match status" value="1"/>
</dbReference>
<keyword evidence="5 7" id="KW-1133">Transmembrane helix</keyword>
<comment type="subcellular location">
    <subcellularLocation>
        <location evidence="1">Membrane</location>
        <topology evidence="1">Multi-pass membrane protein</topology>
    </subcellularLocation>
</comment>
<organism evidence="9 10">
    <name type="scientific">Clostridium uliginosum</name>
    <dbReference type="NCBI Taxonomy" id="119641"/>
    <lineage>
        <taxon>Bacteria</taxon>
        <taxon>Bacillati</taxon>
        <taxon>Bacillota</taxon>
        <taxon>Clostridia</taxon>
        <taxon>Eubacteriales</taxon>
        <taxon>Clostridiaceae</taxon>
        <taxon>Clostridium</taxon>
    </lineage>
</organism>
<protein>
    <submittedName>
        <fullName evidence="9">Rhomboid protease GluP</fullName>
    </submittedName>
</protein>
<keyword evidence="10" id="KW-1185">Reference proteome</keyword>
<evidence type="ECO:0000259" key="8">
    <source>
        <dbReference type="Pfam" id="PF01694"/>
    </source>
</evidence>